<feature type="domain" description="Peptidase S8/S53" evidence="12">
    <location>
        <begin position="425"/>
        <end position="784"/>
    </location>
</feature>
<dbReference type="PROSITE" id="PS51892">
    <property type="entry name" value="SUBTILASE"/>
    <property type="match status" value="1"/>
</dbReference>
<organism evidence="13 14">
    <name type="scientific">Plasmodium reichenowi</name>
    <dbReference type="NCBI Taxonomy" id="5854"/>
    <lineage>
        <taxon>Eukaryota</taxon>
        <taxon>Sar</taxon>
        <taxon>Alveolata</taxon>
        <taxon>Apicomplexa</taxon>
        <taxon>Aconoidasida</taxon>
        <taxon>Haemosporida</taxon>
        <taxon>Plasmodiidae</taxon>
        <taxon>Plasmodium</taxon>
        <taxon>Plasmodium (Laverania)</taxon>
    </lineage>
</organism>
<feature type="compositionally biased region" description="Basic and acidic residues" evidence="11">
    <location>
        <begin position="76"/>
        <end position="87"/>
    </location>
</feature>
<comment type="catalytic activity">
    <reaction evidence="8">
        <text>Hydrolysis of proteins with broad specificity for peptide bonds, and a preference for a large uncharged residue in P1. Hydrolyzes peptide amides.</text>
        <dbReference type="EC" id="3.4.21.62"/>
    </reaction>
</comment>
<dbReference type="PROSITE" id="PS00136">
    <property type="entry name" value="SUBTILASE_ASP"/>
    <property type="match status" value="1"/>
</dbReference>
<sequence length="809" mass="92819">MINRQYFIWYIFIFNIINKIYFENIRYVKNYEVVIRKKKNIERGIGNDFAFIRRYYKNRLLSDVSYKNRIKGKNRVDKEGDVKRYDNNNDNNNNNNNNNNDNKMDNSYNYKNKSIKENKTKIRKEQVPSLDKTYNRNINEKEEIKKKIKDIQRKRLIIHFKQDNTILSSRNYKHIFMKVLSNCGHIEKLTFINFYLYEFPKSINNEDMLLKFCLRLLESRRINVENDYQISYTKQMKSHNKNDDSKNDDNKNNDSKNNDNKNDDSKNNDSKNNDNKNNDSKNNDNNNNDNKNNDNKNNDNKCDNMNSKNNCIFQIKDKIKDLPNVSPSASTFNSISTSPYTLKVRDRNKYPNDKNYIFKINHSNKNNNNNNNYNYHHNNNQSHSSAKYQTQRLNKKMIGTNILDGYDIIQMEEGLNLSHNYELNDVNVCIIDTGIDENHIDLKDNIIEKKTFMKHSDKKYNIDGINSIESSANIESINNIDSSDNINSINNIDSSDNINSINNIDSSDNINSINNIDSSDNINSINNIESSDNNVHTMLRNKLYLEKKKECCNYNTSNDGHGHGTFIAGIIAGNSPKGKKGIKGISKKAKLIICKALNNNNAGYISDILECFNFCAKKKARIINASFASTTHYPSLFQALKELQDKDILVISSSGNCSSNSKCKQAFQECNLNIQKLYPAAYSADLRNIISVSNIIQQSNGNIVLSPDSCYSPNYVHLAAPGGNIISAFPNNKYAISSGTSFSAAVITGLASLVLSINSNLTSQQVIELFKKSIVQTKSLENKVKWGGFINVYDLVRLTIDSLPKDKDE</sequence>
<dbReference type="GO" id="GO:0004252">
    <property type="term" value="F:serine-type endopeptidase activity"/>
    <property type="evidence" value="ECO:0007669"/>
    <property type="project" value="UniProtKB-UniRule"/>
</dbReference>
<feature type="compositionally biased region" description="Basic and acidic residues" evidence="11">
    <location>
        <begin position="291"/>
        <end position="302"/>
    </location>
</feature>
<dbReference type="VEuPathDB" id="PlasmoDB:PRCDC_0506400"/>
<keyword evidence="7" id="KW-0325">Glycoprotein</keyword>
<dbReference type="Proteomes" id="UP000240500">
    <property type="component" value="Chromosome 5"/>
</dbReference>
<dbReference type="PANTHER" id="PTHR43399:SF4">
    <property type="entry name" value="CELL WALL-ASSOCIATED PROTEASE"/>
    <property type="match status" value="1"/>
</dbReference>
<keyword evidence="5 10" id="KW-0720">Serine protease</keyword>
<dbReference type="GO" id="GO:0006508">
    <property type="term" value="P:proteolysis"/>
    <property type="evidence" value="ECO:0007669"/>
    <property type="project" value="UniProtKB-KW"/>
</dbReference>
<dbReference type="SUPFAM" id="SSF52743">
    <property type="entry name" value="Subtilisin-like"/>
    <property type="match status" value="1"/>
</dbReference>
<dbReference type="AlphaFoldDB" id="A0A2P9D6U3"/>
<dbReference type="VEuPathDB" id="PlasmoDB:PRG01_0506300"/>
<evidence type="ECO:0000256" key="2">
    <source>
        <dbReference type="ARBA" id="ARBA00022670"/>
    </source>
</evidence>
<protein>
    <recommendedName>
        <fullName evidence="9">subtilisin</fullName>
        <ecNumber evidence="9">3.4.21.62</ecNumber>
    </recommendedName>
</protein>
<keyword evidence="4 10" id="KW-0378">Hydrolase</keyword>
<evidence type="ECO:0000256" key="6">
    <source>
        <dbReference type="ARBA" id="ARBA00023145"/>
    </source>
</evidence>
<dbReference type="InterPro" id="IPR000209">
    <property type="entry name" value="Peptidase_S8/S53_dom"/>
</dbReference>
<keyword evidence="2 10" id="KW-0645">Protease</keyword>
<dbReference type="Gene3D" id="3.40.50.200">
    <property type="entry name" value="Peptidase S8/S53 domain"/>
    <property type="match status" value="1"/>
</dbReference>
<reference evidence="13 14" key="1">
    <citation type="submission" date="2016-09" db="EMBL/GenBank/DDBJ databases">
        <authorList>
            <consortium name="Pathogen Informatics"/>
        </authorList>
    </citation>
    <scope>NUCLEOTIDE SEQUENCE [LARGE SCALE GENOMIC DNA]</scope>
</reference>
<accession>A0A2P9D6U3</accession>
<evidence type="ECO:0000256" key="9">
    <source>
        <dbReference type="ARBA" id="ARBA00023619"/>
    </source>
</evidence>
<evidence type="ECO:0000256" key="3">
    <source>
        <dbReference type="ARBA" id="ARBA00022729"/>
    </source>
</evidence>
<dbReference type="Pfam" id="PF00082">
    <property type="entry name" value="Peptidase_S8"/>
    <property type="match status" value="1"/>
</dbReference>
<gene>
    <name evidence="13" type="ORF">PRG01_0506300</name>
</gene>
<evidence type="ECO:0000313" key="14">
    <source>
        <dbReference type="Proteomes" id="UP000240500"/>
    </source>
</evidence>
<evidence type="ECO:0000256" key="8">
    <source>
        <dbReference type="ARBA" id="ARBA00023529"/>
    </source>
</evidence>
<dbReference type="InterPro" id="IPR051048">
    <property type="entry name" value="Peptidase_S8/S53_subtilisin"/>
</dbReference>
<name>A0A2P9D6U3_PLARE</name>
<evidence type="ECO:0000256" key="10">
    <source>
        <dbReference type="PROSITE-ProRule" id="PRU01240"/>
    </source>
</evidence>
<evidence type="ECO:0000256" key="5">
    <source>
        <dbReference type="ARBA" id="ARBA00022825"/>
    </source>
</evidence>
<evidence type="ECO:0000256" key="7">
    <source>
        <dbReference type="ARBA" id="ARBA00023180"/>
    </source>
</evidence>
<proteinExistence type="inferred from homology"/>
<dbReference type="InterPro" id="IPR023827">
    <property type="entry name" value="Peptidase_S8_Asp-AS"/>
</dbReference>
<dbReference type="InterPro" id="IPR036852">
    <property type="entry name" value="Peptidase_S8/S53_dom_sf"/>
</dbReference>
<dbReference type="PRINTS" id="PR00723">
    <property type="entry name" value="SUBTILISIN"/>
</dbReference>
<evidence type="ECO:0000256" key="4">
    <source>
        <dbReference type="ARBA" id="ARBA00022801"/>
    </source>
</evidence>
<feature type="active site" description="Charge relay system" evidence="10">
    <location>
        <position position="563"/>
    </location>
</feature>
<dbReference type="PANTHER" id="PTHR43399">
    <property type="entry name" value="SUBTILISIN-RELATED"/>
    <property type="match status" value="1"/>
</dbReference>
<dbReference type="PROSITE" id="PS00137">
    <property type="entry name" value="SUBTILASE_HIS"/>
    <property type="match status" value="1"/>
</dbReference>
<dbReference type="EC" id="3.4.21.62" evidence="9"/>
<keyword evidence="6" id="KW-0865">Zymogen</keyword>
<comment type="similarity">
    <text evidence="1 10">Belongs to the peptidase S8 family.</text>
</comment>
<evidence type="ECO:0000313" key="13">
    <source>
        <dbReference type="EMBL" id="SOV76718.1"/>
    </source>
</evidence>
<dbReference type="OrthoDB" id="531541at2759"/>
<dbReference type="InterPro" id="IPR015500">
    <property type="entry name" value="Peptidase_S8_subtilisin-rel"/>
</dbReference>
<evidence type="ECO:0000259" key="12">
    <source>
        <dbReference type="Pfam" id="PF00082"/>
    </source>
</evidence>
<feature type="active site" description="Charge relay system" evidence="10">
    <location>
        <position position="741"/>
    </location>
</feature>
<dbReference type="EMBL" id="LT969568">
    <property type="protein sequence ID" value="SOV76718.1"/>
    <property type="molecule type" value="Genomic_DNA"/>
</dbReference>
<feature type="region of interest" description="Disordered" evidence="11">
    <location>
        <begin position="233"/>
        <end position="303"/>
    </location>
</feature>
<feature type="active site" description="Charge relay system" evidence="10">
    <location>
        <position position="432"/>
    </location>
</feature>
<evidence type="ECO:0000256" key="11">
    <source>
        <dbReference type="SAM" id="MobiDB-lite"/>
    </source>
</evidence>
<keyword evidence="3" id="KW-0732">Signal</keyword>
<feature type="region of interest" description="Disordered" evidence="11">
    <location>
        <begin position="76"/>
        <end position="109"/>
    </location>
</feature>
<feature type="compositionally biased region" description="Low complexity" evidence="11">
    <location>
        <begin position="88"/>
        <end position="109"/>
    </location>
</feature>
<evidence type="ECO:0000256" key="1">
    <source>
        <dbReference type="ARBA" id="ARBA00011073"/>
    </source>
</evidence>
<feature type="compositionally biased region" description="Basic and acidic residues" evidence="11">
    <location>
        <begin position="240"/>
        <end position="282"/>
    </location>
</feature>
<dbReference type="InterPro" id="IPR022398">
    <property type="entry name" value="Peptidase_S8_His-AS"/>
</dbReference>